<sequence length="324" mass="35892">MVPPPTYKSIGSAFDAICQPDEKPRFQACKSLFGRSDPMETRRMLNATLDNEKRRLVGDWEFDAAWVTAAAKPVSKPRLTVPASPRKRRFEWELLDSASVPQFYVRGPRRHHSETCKLLESRRQRLSPMPLSCRDENASPNRPTKSTKKNGPSKRLCRGLSFASPPKITEGNINTSLARFVTALRVPLPTFCEVTPEAKGSTVESPKHASPLRHADDVTVSSPPPCNVQPTTPRQDSTKTEGYQTTVKTNLSGATTGSKRQLFAKPCEESKHRKDVKGCVQMTLTEMMPRKKLRSSTIATESDKAKPASGKLTNSSQTPTEASQ</sequence>
<feature type="region of interest" description="Disordered" evidence="1">
    <location>
        <begin position="127"/>
        <end position="159"/>
    </location>
</feature>
<feature type="region of interest" description="Disordered" evidence="1">
    <location>
        <begin position="287"/>
        <end position="324"/>
    </location>
</feature>
<reference evidence="2" key="1">
    <citation type="submission" date="2020-04" db="EMBL/GenBank/DDBJ databases">
        <authorList>
            <person name="Neveu A P."/>
        </authorList>
    </citation>
    <scope>NUCLEOTIDE SEQUENCE</scope>
    <source>
        <tissue evidence="2">Whole embryo</tissue>
    </source>
</reference>
<organism evidence="2">
    <name type="scientific">Phallusia mammillata</name>
    <dbReference type="NCBI Taxonomy" id="59560"/>
    <lineage>
        <taxon>Eukaryota</taxon>
        <taxon>Metazoa</taxon>
        <taxon>Chordata</taxon>
        <taxon>Tunicata</taxon>
        <taxon>Ascidiacea</taxon>
        <taxon>Phlebobranchia</taxon>
        <taxon>Ascidiidae</taxon>
        <taxon>Phallusia</taxon>
    </lineage>
</organism>
<feature type="compositionally biased region" description="Polar residues" evidence="1">
    <location>
        <begin position="311"/>
        <end position="324"/>
    </location>
</feature>
<dbReference type="EMBL" id="LR783798">
    <property type="protein sequence ID" value="CAB3229522.1"/>
    <property type="molecule type" value="mRNA"/>
</dbReference>
<protein>
    <submittedName>
        <fullName evidence="2">Cyclin-dependent kinase inhibitor 1B</fullName>
    </submittedName>
</protein>
<dbReference type="Gene3D" id="4.10.365.10">
    <property type="entry name" value="p27"/>
    <property type="match status" value="1"/>
</dbReference>
<feature type="compositionally biased region" description="Polar residues" evidence="1">
    <location>
        <begin position="228"/>
        <end position="259"/>
    </location>
</feature>
<gene>
    <name evidence="2" type="primary">Cdkn1b</name>
</gene>
<evidence type="ECO:0000313" key="2">
    <source>
        <dbReference type="EMBL" id="CAB3229522.1"/>
    </source>
</evidence>
<accession>A0A6F9D9H4</accession>
<dbReference type="AlphaFoldDB" id="A0A6F9D9H4"/>
<feature type="region of interest" description="Disordered" evidence="1">
    <location>
        <begin position="197"/>
        <end position="259"/>
    </location>
</feature>
<proteinExistence type="evidence at transcript level"/>
<evidence type="ECO:0000256" key="1">
    <source>
        <dbReference type="SAM" id="MobiDB-lite"/>
    </source>
</evidence>
<dbReference type="InterPro" id="IPR044898">
    <property type="entry name" value="CDI_dom_sf"/>
</dbReference>
<feature type="compositionally biased region" description="Basic residues" evidence="1">
    <location>
        <begin position="145"/>
        <end position="157"/>
    </location>
</feature>
<name>A0A6F9D9H4_9ASCI</name>